<dbReference type="Pfam" id="PF01522">
    <property type="entry name" value="Polysacc_deac_1"/>
    <property type="match status" value="1"/>
</dbReference>
<dbReference type="PANTHER" id="PTHR34216:SF3">
    <property type="entry name" value="POLY-BETA-1,6-N-ACETYL-D-GLUCOSAMINE N-DEACETYLASE"/>
    <property type="match status" value="1"/>
</dbReference>
<feature type="domain" description="NodB homology" evidence="4">
    <location>
        <begin position="51"/>
        <end position="120"/>
    </location>
</feature>
<sequence length="412" mass="44184">MDDDRGASVSALEVRTTRRGLFGLGAASLLALVGAGTTAASDGNNGETNGRLVFIYDDSWREDWDQTFPVHQEEGVPACCAAVTEYVDTGWGLLPEHLREMESEGWEIMSHTASHDVVGNLYLTAPAQPDDERLSVDGSFLGDHEDEPIVVGNEDGTVENVIAGGGEDDEGFYLELEEPIDESFAAEETFVRFTDERIREEVVGSKAELEEMGVDVDYFVSPFGRSEGLVEELVEEHYAGFANREGDGLNGIADIDPYDLGRTSIDGQSSTESEIEAFYDQVAAGDYLGIVVGHSQFDETTEERVRFAIQEAKARDLEIVTLREALSDLDIGPDEMLGTEEDGEEDDDQDAESDGDGEADEGEAATNESASDSSGDGAGSTVRENGPAIAAGTGLLATVAVAGRAALQRLRE</sequence>
<dbReference type="AlphaFoldDB" id="L9XGR2"/>
<comment type="subcellular location">
    <subcellularLocation>
        <location evidence="1">Secreted</location>
    </subcellularLocation>
</comment>
<keyword evidence="2" id="KW-0732">Signal</keyword>
<dbReference type="GO" id="GO:0005576">
    <property type="term" value="C:extracellular region"/>
    <property type="evidence" value="ECO:0007669"/>
    <property type="project" value="UniProtKB-SubCell"/>
</dbReference>
<gene>
    <name evidence="5" type="ORF">C491_01926</name>
</gene>
<dbReference type="SUPFAM" id="SSF88713">
    <property type="entry name" value="Glycoside hydrolase/deacetylase"/>
    <property type="match status" value="1"/>
</dbReference>
<proteinExistence type="predicted"/>
<dbReference type="PANTHER" id="PTHR34216">
    <property type="match status" value="1"/>
</dbReference>
<evidence type="ECO:0000256" key="2">
    <source>
        <dbReference type="ARBA" id="ARBA00022729"/>
    </source>
</evidence>
<organism evidence="5 6">
    <name type="scientific">Natronococcus amylolyticus DSM 10524</name>
    <dbReference type="NCBI Taxonomy" id="1227497"/>
    <lineage>
        <taxon>Archaea</taxon>
        <taxon>Methanobacteriati</taxon>
        <taxon>Methanobacteriota</taxon>
        <taxon>Stenosarchaea group</taxon>
        <taxon>Halobacteria</taxon>
        <taxon>Halobacteriales</taxon>
        <taxon>Natrialbaceae</taxon>
        <taxon>Natronococcus</taxon>
    </lineage>
</organism>
<evidence type="ECO:0000256" key="1">
    <source>
        <dbReference type="ARBA" id="ARBA00004613"/>
    </source>
</evidence>
<dbReference type="Gene3D" id="3.20.20.370">
    <property type="entry name" value="Glycoside hydrolase/deacetylase"/>
    <property type="match status" value="1"/>
</dbReference>
<name>L9XGR2_9EURY</name>
<feature type="compositionally biased region" description="Acidic residues" evidence="3">
    <location>
        <begin position="331"/>
        <end position="363"/>
    </location>
</feature>
<dbReference type="OrthoDB" id="186535at2157"/>
<dbReference type="InterPro" id="IPR002509">
    <property type="entry name" value="NODB_dom"/>
</dbReference>
<evidence type="ECO:0000256" key="3">
    <source>
        <dbReference type="SAM" id="MobiDB-lite"/>
    </source>
</evidence>
<comment type="caution">
    <text evidence="5">The sequence shown here is derived from an EMBL/GenBank/DDBJ whole genome shotgun (WGS) entry which is preliminary data.</text>
</comment>
<evidence type="ECO:0000313" key="6">
    <source>
        <dbReference type="Proteomes" id="UP000011688"/>
    </source>
</evidence>
<dbReference type="STRING" id="1227497.C491_01926"/>
<dbReference type="Proteomes" id="UP000011688">
    <property type="component" value="Unassembled WGS sequence"/>
</dbReference>
<dbReference type="eggNOG" id="arCOG09161">
    <property type="taxonomic scope" value="Archaea"/>
</dbReference>
<dbReference type="EMBL" id="AOIB01000010">
    <property type="protein sequence ID" value="ELY60905.1"/>
    <property type="molecule type" value="Genomic_DNA"/>
</dbReference>
<dbReference type="InterPro" id="IPR011330">
    <property type="entry name" value="Glyco_hydro/deAcase_b/a-brl"/>
</dbReference>
<dbReference type="GO" id="GO:0016810">
    <property type="term" value="F:hydrolase activity, acting on carbon-nitrogen (but not peptide) bonds"/>
    <property type="evidence" value="ECO:0007669"/>
    <property type="project" value="InterPro"/>
</dbReference>
<evidence type="ECO:0000313" key="5">
    <source>
        <dbReference type="EMBL" id="ELY60905.1"/>
    </source>
</evidence>
<protein>
    <submittedName>
        <fullName evidence="5">Polysaccharide deacetylase</fullName>
    </submittedName>
</protein>
<dbReference type="GO" id="GO:0005975">
    <property type="term" value="P:carbohydrate metabolic process"/>
    <property type="evidence" value="ECO:0007669"/>
    <property type="project" value="InterPro"/>
</dbReference>
<keyword evidence="6" id="KW-1185">Reference proteome</keyword>
<evidence type="ECO:0000259" key="4">
    <source>
        <dbReference type="Pfam" id="PF01522"/>
    </source>
</evidence>
<reference evidence="5 6" key="1">
    <citation type="journal article" date="2014" name="PLoS Genet.">
        <title>Phylogenetically driven sequencing of extremely halophilic archaea reveals strategies for static and dynamic osmo-response.</title>
        <authorList>
            <person name="Becker E.A."/>
            <person name="Seitzer P.M."/>
            <person name="Tritt A."/>
            <person name="Larsen D."/>
            <person name="Krusor M."/>
            <person name="Yao A.I."/>
            <person name="Wu D."/>
            <person name="Madern D."/>
            <person name="Eisen J.A."/>
            <person name="Darling A.E."/>
            <person name="Facciotti M.T."/>
        </authorList>
    </citation>
    <scope>NUCLEOTIDE SEQUENCE [LARGE SCALE GENOMIC DNA]</scope>
    <source>
        <strain evidence="5 6">DSM 10524</strain>
    </source>
</reference>
<feature type="region of interest" description="Disordered" evidence="3">
    <location>
        <begin position="330"/>
        <end position="386"/>
    </location>
</feature>
<dbReference type="InterPro" id="IPR051398">
    <property type="entry name" value="Polysacch_Deacetylase"/>
</dbReference>
<accession>L9XGR2</accession>
<dbReference type="RefSeq" id="WP_005553359.1">
    <property type="nucleotide sequence ID" value="NZ_AOIB01000010.1"/>
</dbReference>